<keyword evidence="1" id="KW-1133">Transmembrane helix</keyword>
<dbReference type="EMBL" id="JBHSOE010000012">
    <property type="protein sequence ID" value="MFC5655831.1"/>
    <property type="molecule type" value="Genomic_DNA"/>
</dbReference>
<reference evidence="4" key="1">
    <citation type="journal article" date="2019" name="Int. J. Syst. Evol. Microbiol.">
        <title>The Global Catalogue of Microorganisms (GCM) 10K type strain sequencing project: providing services to taxonomists for standard genome sequencing and annotation.</title>
        <authorList>
            <consortium name="The Broad Institute Genomics Platform"/>
            <consortium name="The Broad Institute Genome Sequencing Center for Infectious Disease"/>
            <person name="Wu L."/>
            <person name="Ma J."/>
        </authorList>
    </citation>
    <scope>NUCLEOTIDE SEQUENCE [LARGE SCALE GENOMIC DNA]</scope>
    <source>
        <strain evidence="4">KCTC 5701</strain>
    </source>
</reference>
<dbReference type="PANTHER" id="PTHR30336">
    <property type="entry name" value="INNER MEMBRANE PROTEIN, PROBABLE PERMEASE"/>
    <property type="match status" value="1"/>
</dbReference>
<accession>A0ABW0WHV8</accession>
<organism evidence="3 4">
    <name type="scientific">Streptomyces nogalater</name>
    <dbReference type="NCBI Taxonomy" id="38314"/>
    <lineage>
        <taxon>Bacteria</taxon>
        <taxon>Bacillati</taxon>
        <taxon>Actinomycetota</taxon>
        <taxon>Actinomycetes</taxon>
        <taxon>Kitasatosporales</taxon>
        <taxon>Streptomycetaceae</taxon>
        <taxon>Streptomyces</taxon>
    </lineage>
</organism>
<evidence type="ECO:0000313" key="4">
    <source>
        <dbReference type="Proteomes" id="UP001596065"/>
    </source>
</evidence>
<feature type="transmembrane region" description="Helical" evidence="1">
    <location>
        <begin position="92"/>
        <end position="114"/>
    </location>
</feature>
<keyword evidence="1" id="KW-0812">Transmembrane</keyword>
<gene>
    <name evidence="3" type="ORF">ACFP3J_10065</name>
</gene>
<feature type="domain" description="DUF218" evidence="2">
    <location>
        <begin position="158"/>
        <end position="303"/>
    </location>
</feature>
<sequence>MLIEICAAVALLLFVIGVIVDARRFANAVLLGVFLILMAVAHGRELLAVHHALDDTWLAGPVLEGLVVLLVCCLLIGNGVRMVRKEGSRPGNLLTLVAGLGLLSLLLLTVVAYVAELRSLTAAVLVAALITSYFVCLFVCFSVYGYVYSRLPAPSGLDYIIVLGSGLIGGDRVPPLLAGRLDRAYVLFQAQPARGCEPVLITSGGQGPDETVPEAHAMADYLAARGVPAESLLREAESATTEENLRNSKALMDERGTGYRCAIVTNDFHAFRTAIIARSMGIDAHVLGSPTARYFRPSATMREFAAVVLHHRWLHLAVCLFLALTCWLILL</sequence>
<protein>
    <submittedName>
        <fullName evidence="3">YdcF family protein</fullName>
    </submittedName>
</protein>
<dbReference type="Pfam" id="PF02698">
    <property type="entry name" value="DUF218"/>
    <property type="match status" value="1"/>
</dbReference>
<feature type="transmembrane region" description="Helical" evidence="1">
    <location>
        <begin position="313"/>
        <end position="330"/>
    </location>
</feature>
<evidence type="ECO:0000313" key="3">
    <source>
        <dbReference type="EMBL" id="MFC5655831.1"/>
    </source>
</evidence>
<dbReference type="InterPro" id="IPR051599">
    <property type="entry name" value="Cell_Envelope_Assoc"/>
</dbReference>
<feature type="transmembrane region" description="Helical" evidence="1">
    <location>
        <begin position="57"/>
        <end position="80"/>
    </location>
</feature>
<dbReference type="PANTHER" id="PTHR30336:SF18">
    <property type="entry name" value="MEMBRANE PROTEIN"/>
    <property type="match status" value="1"/>
</dbReference>
<evidence type="ECO:0000259" key="2">
    <source>
        <dbReference type="Pfam" id="PF02698"/>
    </source>
</evidence>
<name>A0ABW0WHV8_STRNO</name>
<dbReference type="Gene3D" id="3.40.50.620">
    <property type="entry name" value="HUPs"/>
    <property type="match status" value="1"/>
</dbReference>
<dbReference type="RefSeq" id="WP_344347581.1">
    <property type="nucleotide sequence ID" value="NZ_BAAASM010000010.1"/>
</dbReference>
<feature type="transmembrane region" description="Helical" evidence="1">
    <location>
        <begin position="120"/>
        <end position="147"/>
    </location>
</feature>
<evidence type="ECO:0000256" key="1">
    <source>
        <dbReference type="SAM" id="Phobius"/>
    </source>
</evidence>
<dbReference type="InterPro" id="IPR003848">
    <property type="entry name" value="DUF218"/>
</dbReference>
<dbReference type="InterPro" id="IPR014729">
    <property type="entry name" value="Rossmann-like_a/b/a_fold"/>
</dbReference>
<proteinExistence type="predicted"/>
<comment type="caution">
    <text evidence="3">The sequence shown here is derived from an EMBL/GenBank/DDBJ whole genome shotgun (WGS) entry which is preliminary data.</text>
</comment>
<keyword evidence="4" id="KW-1185">Reference proteome</keyword>
<keyword evidence="1" id="KW-0472">Membrane</keyword>
<dbReference type="CDD" id="cd06259">
    <property type="entry name" value="YdcF-like"/>
    <property type="match status" value="1"/>
</dbReference>
<dbReference type="Proteomes" id="UP001596065">
    <property type="component" value="Unassembled WGS sequence"/>
</dbReference>